<evidence type="ECO:0000313" key="1">
    <source>
        <dbReference type="EMBL" id="APD92022.1"/>
    </source>
</evidence>
<dbReference type="RefSeq" id="WP_071960632.1">
    <property type="nucleotide sequence ID" value="NZ_CP018025.1"/>
</dbReference>
<keyword evidence="1" id="KW-0614">Plasmid</keyword>
<geneLocation type="plasmid" evidence="2">
    <name>pamcp48-600</name>
</geneLocation>
<gene>
    <name evidence="1" type="ORF">BM524_19060</name>
</gene>
<reference evidence="1 2" key="1">
    <citation type="submission" date="2016-11" db="EMBL/GenBank/DDBJ databases">
        <title>Networking in microbes: conjugative elements and plasmids in the genus Alteromonas.</title>
        <authorList>
            <person name="Lopez-Perez M."/>
            <person name="Ramon-Marco N."/>
            <person name="Rodriguez-Valera F."/>
        </authorList>
    </citation>
    <scope>NUCLEOTIDE SEQUENCE [LARGE SCALE GENOMIC DNA]</scope>
    <source>
        <strain evidence="1 2">CP48</strain>
        <plasmid evidence="2">pamcp48-600</plasmid>
    </source>
</reference>
<accession>A0AAC9JFI4</accession>
<protein>
    <submittedName>
        <fullName evidence="1">Uncharacterized protein</fullName>
    </submittedName>
</protein>
<proteinExistence type="predicted"/>
<name>A0AAC9JFI4_9ALTE</name>
<organism evidence="1 2">
    <name type="scientific">Alteromonas mediterranea</name>
    <dbReference type="NCBI Taxonomy" id="314275"/>
    <lineage>
        <taxon>Bacteria</taxon>
        <taxon>Pseudomonadati</taxon>
        <taxon>Pseudomonadota</taxon>
        <taxon>Gammaproteobacteria</taxon>
        <taxon>Alteromonadales</taxon>
        <taxon>Alteromonadaceae</taxon>
        <taxon>Alteromonas/Salinimonas group</taxon>
        <taxon>Alteromonas</taxon>
    </lineage>
</organism>
<sequence>MKNTSLKLMYRDEDNNKTYLDIVLAGLITDEQIKSVQSVMDDECKIIAKQVGLPTPSETLSEAYSFPTEADHVWTTVFAFEDTTPRAADLHTLAPVTSPSMTVEEFVNNMLAIECWDETAEVERLGLFDTMCGEFA</sequence>
<dbReference type="EMBL" id="CP018025">
    <property type="protein sequence ID" value="APD92022.1"/>
    <property type="molecule type" value="Genomic_DNA"/>
</dbReference>
<dbReference type="Proteomes" id="UP000182101">
    <property type="component" value="Plasmid pAMCP48-600"/>
</dbReference>
<dbReference type="AlphaFoldDB" id="A0AAC9JFI4"/>
<evidence type="ECO:0000313" key="2">
    <source>
        <dbReference type="Proteomes" id="UP000182101"/>
    </source>
</evidence>